<reference evidence="2" key="1">
    <citation type="journal article" date="2013" name="Stand. Genomic Sci.">
        <title>Complete genome sequence of the halophilic bacterium Spirochaeta africana type strain (Z-7692(T)) from the alkaline Lake Magadi in the East African Rift.</title>
        <authorList>
            <person name="Liolos K."/>
            <person name="Abt B."/>
            <person name="Scheuner C."/>
            <person name="Teshima H."/>
            <person name="Held B."/>
            <person name="Lapidus A."/>
            <person name="Nolan M."/>
            <person name="Lucas S."/>
            <person name="Deshpande S."/>
            <person name="Cheng J.F."/>
            <person name="Tapia R."/>
            <person name="Goodwin L.A."/>
            <person name="Pitluck S."/>
            <person name="Pagani I."/>
            <person name="Ivanova N."/>
            <person name="Mavromatis K."/>
            <person name="Mikhailova N."/>
            <person name="Huntemann M."/>
            <person name="Pati A."/>
            <person name="Chen A."/>
            <person name="Palaniappan K."/>
            <person name="Land M."/>
            <person name="Rohde M."/>
            <person name="Tindall B.J."/>
            <person name="Detter J.C."/>
            <person name="Goker M."/>
            <person name="Bristow J."/>
            <person name="Eisen J.A."/>
            <person name="Markowitz V."/>
            <person name="Hugenholtz P."/>
            <person name="Woyke T."/>
            <person name="Klenk H.P."/>
            <person name="Kyrpides N.C."/>
        </authorList>
    </citation>
    <scope>NUCLEOTIDE SEQUENCE</scope>
    <source>
        <strain evidence="2">ATCC 700263 / DSM 8902 / Z-7692</strain>
    </source>
</reference>
<dbReference type="KEGG" id="sfc:Spiaf_0646"/>
<dbReference type="STRING" id="889378.Spiaf_0646"/>
<sequence>MHTPPFCPNPDCHHHHHHTRTRAEKARVGTWFWRKGLRYTACAGSHQRYQCIACKRFFTERTFSIDYRVHRTVSYRDLIRDISSRVSLAATHRNRGISPAIRRNRVGRLARNCIALHAECRPYLTTPEDLIADGFVSFEVSQYYPCNLHILIGKDSEYLFAMDHVTIRRTGRMSPRQKIRQAELEAVYRPAPDGIITSFTRILHSMAWLVLQWEPEDPVQLITDNKKEYPDAISRCEVAHQLLSEQSLGWRHISSNHHRGPGGPMFAMDNFDRELRKDIAAYVRETVTFRRNVQNAMESVQVYRMYHNFLKPYRVRGEASAKRWQRAGLPAKLVKRRLKTLCVRRAFLSHYPDIPAEDLRVWKRHLYTPGQLKMQLPWQYIVA</sequence>
<proteinExistence type="predicted"/>
<dbReference type="eggNOG" id="COG3677">
    <property type="taxonomic scope" value="Bacteria"/>
</dbReference>
<dbReference type="HOGENOM" id="CLU_743749_0_0_12"/>
<accession>H9UGV3</accession>
<keyword evidence="2" id="KW-1185">Reference proteome</keyword>
<dbReference type="EMBL" id="CP003282">
    <property type="protein sequence ID" value="AFG36746.1"/>
    <property type="molecule type" value="Genomic_DNA"/>
</dbReference>
<dbReference type="Proteomes" id="UP000007383">
    <property type="component" value="Chromosome"/>
</dbReference>
<evidence type="ECO:0000313" key="2">
    <source>
        <dbReference type="Proteomes" id="UP000007383"/>
    </source>
</evidence>
<evidence type="ECO:0000313" key="1">
    <source>
        <dbReference type="EMBL" id="AFG36746.1"/>
    </source>
</evidence>
<gene>
    <name evidence="1" type="ordered locus">Spiaf_0646</name>
</gene>
<dbReference type="OrthoDB" id="366937at2"/>
<protein>
    <submittedName>
        <fullName evidence="1">Uncharacterized protein</fullName>
    </submittedName>
</protein>
<organism evidence="1 2">
    <name type="scientific">Spirochaeta africana (strain ATCC 700263 / DSM 8902 / Z-7692)</name>
    <dbReference type="NCBI Taxonomy" id="889378"/>
    <lineage>
        <taxon>Bacteria</taxon>
        <taxon>Pseudomonadati</taxon>
        <taxon>Spirochaetota</taxon>
        <taxon>Spirochaetia</taxon>
        <taxon>Spirochaetales</taxon>
        <taxon>Spirochaetaceae</taxon>
        <taxon>Spirochaeta</taxon>
    </lineage>
</organism>
<dbReference type="RefSeq" id="WP_014454743.1">
    <property type="nucleotide sequence ID" value="NC_017098.1"/>
</dbReference>
<dbReference type="AlphaFoldDB" id="H9UGV3"/>
<dbReference type="PATRIC" id="fig|889378.3.peg.656"/>
<name>H9UGV3_SPIAZ</name>